<dbReference type="GO" id="GO:0061630">
    <property type="term" value="F:ubiquitin protein ligase activity"/>
    <property type="evidence" value="ECO:0007669"/>
    <property type="project" value="UniProtKB-EC"/>
</dbReference>
<feature type="transmembrane region" description="Helical" evidence="20">
    <location>
        <begin position="213"/>
        <end position="237"/>
    </location>
</feature>
<sequence>MIRPSTALVTGVSFALTALTITNAYLEKKQFYPAVVYMTKSNASLAVMYVQVVVLGYLAFQLLRKIFFGQLRAAESEHISERMWHAIMETCLAFTVFRDELSYTFALQFLLLLFVKCFHWLSEDRVDYMERSPVITISFHTRIISLLALLSAIDSYSISSAYFYSLQAGVTAQMVFGFEYAVMMTMVIHVAIKYVLHMHDLRSLHPWENKAVYLLYAELFINFIRCILYFSFAFVMWRVHAIPLFAIRPFYMTMRAFHKAMNDVILSRRAIHAMNNMFPLATEEELSQGDNTCIICREEMTVMSGAKKLPCNHIFHPNCLRSWFQRQQTCPTCRTDILAERRTGATPNQAAAGGNGPQIPGIRVNINPVGANLGGANVPPAVFPFMAHQFAFPAAQAPAAPAAGDQAAQEQPDQQGQQQQGQQQGTHMQMPPMMPPFMPPFMFPPPPPPPPFPEPPTFNGMTDEELRALEGNSRAALEARMRTIQNITCLLDAAMYQYGQYMAVTSQMPSTQNAPTGSEEAASSSNVSAEPQGLVPEPEIVPEEAAQPATTPVREEAPEPEEEQPTTSTTVIPEESNIQSSPSAPADDKLCELRQRRLARFGQNSSSSSSITDLGATSSTNVSDGAGSSSEA</sequence>
<feature type="compositionally biased region" description="Low complexity" evidence="19">
    <location>
        <begin position="543"/>
        <end position="552"/>
    </location>
</feature>
<evidence type="ECO:0000256" key="7">
    <source>
        <dbReference type="ARBA" id="ARBA00022692"/>
    </source>
</evidence>
<evidence type="ECO:0000313" key="22">
    <source>
        <dbReference type="Proteomes" id="UP000095287"/>
    </source>
</evidence>
<dbReference type="GO" id="GO:0005789">
    <property type="term" value="C:endoplasmic reticulum membrane"/>
    <property type="evidence" value="ECO:0007669"/>
    <property type="project" value="UniProtKB-SubCell"/>
</dbReference>
<feature type="region of interest" description="Disordered" evidence="19">
    <location>
        <begin position="508"/>
        <end position="632"/>
    </location>
</feature>
<keyword evidence="6" id="KW-0808">Transferase</keyword>
<feature type="domain" description="RING-type" evidence="21">
    <location>
        <begin position="293"/>
        <end position="334"/>
    </location>
</feature>
<evidence type="ECO:0000256" key="10">
    <source>
        <dbReference type="ARBA" id="ARBA00022786"/>
    </source>
</evidence>
<dbReference type="CDD" id="cd16479">
    <property type="entry name" value="RING-H2_synoviolin"/>
    <property type="match status" value="1"/>
</dbReference>
<evidence type="ECO:0000256" key="9">
    <source>
        <dbReference type="ARBA" id="ARBA00022771"/>
    </source>
</evidence>
<keyword evidence="12" id="KW-0862">Zinc</keyword>
<dbReference type="Pfam" id="PF13639">
    <property type="entry name" value="zf-RING_2"/>
    <property type="match status" value="1"/>
</dbReference>
<evidence type="ECO:0000256" key="5">
    <source>
        <dbReference type="ARBA" id="ARBA00012483"/>
    </source>
</evidence>
<comment type="subcellular location">
    <subcellularLocation>
        <location evidence="2">Endoplasmic reticulum membrane</location>
        <topology evidence="2">Multi-pass membrane protein</topology>
    </subcellularLocation>
</comment>
<feature type="compositionally biased region" description="Low complexity" evidence="19">
    <location>
        <begin position="396"/>
        <end position="431"/>
    </location>
</feature>
<evidence type="ECO:0000256" key="3">
    <source>
        <dbReference type="ARBA" id="ARBA00004906"/>
    </source>
</evidence>
<protein>
    <recommendedName>
        <fullName evidence="15">E3 ubiquitin-protein ligase hrd-1</fullName>
        <ecNumber evidence="5">2.3.2.27</ecNumber>
    </recommendedName>
    <alternativeName>
        <fullName evidence="17">RING-type E3 ubiquitin transferase hrd-1</fullName>
    </alternativeName>
    <alternativeName>
        <fullName evidence="16">Suppressor/enhancer of lin-12</fullName>
    </alternativeName>
</protein>
<keyword evidence="13 20" id="KW-1133">Transmembrane helix</keyword>
<keyword evidence="22" id="KW-1185">Reference proteome</keyword>
<keyword evidence="14 20" id="KW-0472">Membrane</keyword>
<keyword evidence="7 20" id="KW-0812">Transmembrane</keyword>
<dbReference type="PANTHER" id="PTHR22763:SF184">
    <property type="entry name" value="E3 UBIQUITIN-PROTEIN LIGASE SYNOVIOLIN"/>
    <property type="match status" value="1"/>
</dbReference>
<dbReference type="EC" id="2.3.2.27" evidence="5"/>
<evidence type="ECO:0000256" key="2">
    <source>
        <dbReference type="ARBA" id="ARBA00004477"/>
    </source>
</evidence>
<evidence type="ECO:0000256" key="11">
    <source>
        <dbReference type="ARBA" id="ARBA00022824"/>
    </source>
</evidence>
<dbReference type="PANTHER" id="PTHR22763">
    <property type="entry name" value="RING ZINC FINGER PROTEIN"/>
    <property type="match status" value="1"/>
</dbReference>
<feature type="compositionally biased region" description="Polar residues" evidence="19">
    <location>
        <begin position="602"/>
        <end position="632"/>
    </location>
</feature>
<comment type="similarity">
    <text evidence="4">Belongs to the HRD1 family.</text>
</comment>
<evidence type="ECO:0000256" key="17">
    <source>
        <dbReference type="ARBA" id="ARBA00078468"/>
    </source>
</evidence>
<dbReference type="GO" id="GO:0036503">
    <property type="term" value="P:ERAD pathway"/>
    <property type="evidence" value="ECO:0007669"/>
    <property type="project" value="TreeGrafter"/>
</dbReference>
<dbReference type="AlphaFoldDB" id="A0A1I7Y8G8"/>
<evidence type="ECO:0000256" key="4">
    <source>
        <dbReference type="ARBA" id="ARBA00010089"/>
    </source>
</evidence>
<feature type="region of interest" description="Disordered" evidence="19">
    <location>
        <begin position="396"/>
        <end position="456"/>
    </location>
</feature>
<feature type="compositionally biased region" description="Pro residues" evidence="19">
    <location>
        <begin position="432"/>
        <end position="456"/>
    </location>
</feature>
<evidence type="ECO:0000256" key="14">
    <source>
        <dbReference type="ARBA" id="ARBA00023136"/>
    </source>
</evidence>
<dbReference type="InterPro" id="IPR013083">
    <property type="entry name" value="Znf_RING/FYVE/PHD"/>
</dbReference>
<dbReference type="WBParaSite" id="L893_g138.t1">
    <property type="protein sequence ID" value="L893_g138.t1"/>
    <property type="gene ID" value="L893_g138"/>
</dbReference>
<evidence type="ECO:0000256" key="1">
    <source>
        <dbReference type="ARBA" id="ARBA00000900"/>
    </source>
</evidence>
<feature type="transmembrane region" description="Helical" evidence="20">
    <location>
        <begin position="143"/>
        <end position="164"/>
    </location>
</feature>
<dbReference type="Pfam" id="PF25563">
    <property type="entry name" value="TPR_SYVN1_N"/>
    <property type="match status" value="1"/>
</dbReference>
<evidence type="ECO:0000259" key="21">
    <source>
        <dbReference type="PROSITE" id="PS50089"/>
    </source>
</evidence>
<evidence type="ECO:0000256" key="8">
    <source>
        <dbReference type="ARBA" id="ARBA00022723"/>
    </source>
</evidence>
<accession>A0A1I7Y8G8</accession>
<feature type="compositionally biased region" description="Low complexity" evidence="19">
    <location>
        <begin position="518"/>
        <end position="530"/>
    </location>
</feature>
<name>A0A1I7Y8G8_9BILA</name>
<comment type="catalytic activity">
    <reaction evidence="1">
        <text>S-ubiquitinyl-[E2 ubiquitin-conjugating enzyme]-L-cysteine + [acceptor protein]-L-lysine = [E2 ubiquitin-conjugating enzyme]-L-cysteine + N(6)-ubiquitinyl-[acceptor protein]-L-lysine.</text>
        <dbReference type="EC" id="2.3.2.27"/>
    </reaction>
</comment>
<dbReference type="GO" id="GO:0008270">
    <property type="term" value="F:zinc ion binding"/>
    <property type="evidence" value="ECO:0007669"/>
    <property type="project" value="UniProtKB-KW"/>
</dbReference>
<feature type="transmembrane region" description="Helical" evidence="20">
    <location>
        <begin position="170"/>
        <end position="192"/>
    </location>
</feature>
<keyword evidence="11" id="KW-0256">Endoplasmic reticulum</keyword>
<evidence type="ECO:0000256" key="16">
    <source>
        <dbReference type="ARBA" id="ARBA00075113"/>
    </source>
</evidence>
<evidence type="ECO:0000256" key="19">
    <source>
        <dbReference type="SAM" id="MobiDB-lite"/>
    </source>
</evidence>
<evidence type="ECO:0000256" key="20">
    <source>
        <dbReference type="SAM" id="Phobius"/>
    </source>
</evidence>
<dbReference type="GO" id="GO:0043161">
    <property type="term" value="P:proteasome-mediated ubiquitin-dependent protein catabolic process"/>
    <property type="evidence" value="ECO:0007669"/>
    <property type="project" value="TreeGrafter"/>
</dbReference>
<dbReference type="InterPro" id="IPR057992">
    <property type="entry name" value="TPR_SYVN1_N"/>
</dbReference>
<dbReference type="Proteomes" id="UP000095287">
    <property type="component" value="Unplaced"/>
</dbReference>
<dbReference type="InterPro" id="IPR058051">
    <property type="entry name" value="Znf_RING_synoviolin"/>
</dbReference>
<feature type="compositionally biased region" description="Basic and acidic residues" evidence="19">
    <location>
        <begin position="586"/>
        <end position="595"/>
    </location>
</feature>
<organism evidence="22 23">
    <name type="scientific">Steinernema glaseri</name>
    <dbReference type="NCBI Taxonomy" id="37863"/>
    <lineage>
        <taxon>Eukaryota</taxon>
        <taxon>Metazoa</taxon>
        <taxon>Ecdysozoa</taxon>
        <taxon>Nematoda</taxon>
        <taxon>Chromadorea</taxon>
        <taxon>Rhabditida</taxon>
        <taxon>Tylenchina</taxon>
        <taxon>Panagrolaimomorpha</taxon>
        <taxon>Strongyloidoidea</taxon>
        <taxon>Steinernematidae</taxon>
        <taxon>Steinernema</taxon>
    </lineage>
</organism>
<dbReference type="SUPFAM" id="SSF57850">
    <property type="entry name" value="RING/U-box"/>
    <property type="match status" value="1"/>
</dbReference>
<keyword evidence="9 18" id="KW-0863">Zinc-finger</keyword>
<reference evidence="23" key="1">
    <citation type="submission" date="2016-11" db="UniProtKB">
        <authorList>
            <consortium name="WormBaseParasite"/>
        </authorList>
    </citation>
    <scope>IDENTIFICATION</scope>
</reference>
<dbReference type="FunFam" id="3.30.40.10:FF:000088">
    <property type="entry name" value="E3 ubiquitin-protein ligase synoviolin"/>
    <property type="match status" value="1"/>
</dbReference>
<dbReference type="InterPro" id="IPR050731">
    <property type="entry name" value="HRD1_E3_ubiq-ligases"/>
</dbReference>
<dbReference type="Gene3D" id="3.30.40.10">
    <property type="entry name" value="Zinc/RING finger domain, C3HC4 (zinc finger)"/>
    <property type="match status" value="1"/>
</dbReference>
<dbReference type="InterPro" id="IPR001841">
    <property type="entry name" value="Znf_RING"/>
</dbReference>
<comment type="pathway">
    <text evidence="3">Protein modification; protein ubiquitination.</text>
</comment>
<evidence type="ECO:0000256" key="18">
    <source>
        <dbReference type="PROSITE-ProRule" id="PRU00175"/>
    </source>
</evidence>
<dbReference type="PROSITE" id="PS50089">
    <property type="entry name" value="ZF_RING_2"/>
    <property type="match status" value="1"/>
</dbReference>
<dbReference type="SMART" id="SM00184">
    <property type="entry name" value="RING"/>
    <property type="match status" value="1"/>
</dbReference>
<feature type="transmembrane region" description="Helical" evidence="20">
    <location>
        <begin position="48"/>
        <end position="67"/>
    </location>
</feature>
<evidence type="ECO:0000256" key="15">
    <source>
        <dbReference type="ARBA" id="ARBA00070586"/>
    </source>
</evidence>
<evidence type="ECO:0000313" key="23">
    <source>
        <dbReference type="WBParaSite" id="L893_g138.t1"/>
    </source>
</evidence>
<keyword evidence="10" id="KW-0833">Ubl conjugation pathway</keyword>
<dbReference type="UniPathway" id="UPA00143"/>
<dbReference type="GO" id="GO:0016567">
    <property type="term" value="P:protein ubiquitination"/>
    <property type="evidence" value="ECO:0007669"/>
    <property type="project" value="UniProtKB-UniPathway"/>
</dbReference>
<evidence type="ECO:0000256" key="6">
    <source>
        <dbReference type="ARBA" id="ARBA00022679"/>
    </source>
</evidence>
<proteinExistence type="inferred from homology"/>
<evidence type="ECO:0000256" key="13">
    <source>
        <dbReference type="ARBA" id="ARBA00022989"/>
    </source>
</evidence>
<keyword evidence="8" id="KW-0479">Metal-binding</keyword>
<evidence type="ECO:0000256" key="12">
    <source>
        <dbReference type="ARBA" id="ARBA00022833"/>
    </source>
</evidence>